<gene>
    <name evidence="2" type="ORF">BpHYR1_002142</name>
</gene>
<dbReference type="EMBL" id="REGN01006839">
    <property type="protein sequence ID" value="RNA08147.1"/>
    <property type="molecule type" value="Genomic_DNA"/>
</dbReference>
<feature type="region of interest" description="Disordered" evidence="1">
    <location>
        <begin position="67"/>
        <end position="126"/>
    </location>
</feature>
<protein>
    <submittedName>
        <fullName evidence="2">Uncharacterized protein</fullName>
    </submittedName>
</protein>
<accession>A0A3M7Q9L1</accession>
<feature type="non-terminal residue" evidence="2">
    <location>
        <position position="1"/>
    </location>
</feature>
<keyword evidence="3" id="KW-1185">Reference proteome</keyword>
<feature type="compositionally biased region" description="Polar residues" evidence="1">
    <location>
        <begin position="113"/>
        <end position="126"/>
    </location>
</feature>
<proteinExistence type="predicted"/>
<evidence type="ECO:0000256" key="1">
    <source>
        <dbReference type="SAM" id="MobiDB-lite"/>
    </source>
</evidence>
<dbReference type="AlphaFoldDB" id="A0A3M7Q9L1"/>
<name>A0A3M7Q9L1_BRAPC</name>
<reference evidence="2 3" key="1">
    <citation type="journal article" date="2018" name="Sci. Rep.">
        <title>Genomic signatures of local adaptation to the degree of environmental predictability in rotifers.</title>
        <authorList>
            <person name="Franch-Gras L."/>
            <person name="Hahn C."/>
            <person name="Garcia-Roger E.M."/>
            <person name="Carmona M.J."/>
            <person name="Serra M."/>
            <person name="Gomez A."/>
        </authorList>
    </citation>
    <scope>NUCLEOTIDE SEQUENCE [LARGE SCALE GENOMIC DNA]</scope>
    <source>
        <strain evidence="2">HYR1</strain>
    </source>
</reference>
<organism evidence="2 3">
    <name type="scientific">Brachionus plicatilis</name>
    <name type="common">Marine rotifer</name>
    <name type="synonym">Brachionus muelleri</name>
    <dbReference type="NCBI Taxonomy" id="10195"/>
    <lineage>
        <taxon>Eukaryota</taxon>
        <taxon>Metazoa</taxon>
        <taxon>Spiralia</taxon>
        <taxon>Gnathifera</taxon>
        <taxon>Rotifera</taxon>
        <taxon>Eurotatoria</taxon>
        <taxon>Monogononta</taxon>
        <taxon>Pseudotrocha</taxon>
        <taxon>Ploima</taxon>
        <taxon>Brachionidae</taxon>
        <taxon>Brachionus</taxon>
    </lineage>
</organism>
<sequence>GKNRPWILSNFPKESTSTNESVKSEPGNQNSVETQKDWSSIQNMKLMKRIRSESAEIFEEIVNELGQLSNSEQEDEPVATYTPRPTAMNVESIGPPKILHFNPEVKQSELPPSESSPIQMRTLVNS</sequence>
<dbReference type="Proteomes" id="UP000276133">
    <property type="component" value="Unassembled WGS sequence"/>
</dbReference>
<feature type="compositionally biased region" description="Polar residues" evidence="1">
    <location>
        <begin position="12"/>
        <end position="36"/>
    </location>
</feature>
<feature type="region of interest" description="Disordered" evidence="1">
    <location>
        <begin position="1"/>
        <end position="36"/>
    </location>
</feature>
<comment type="caution">
    <text evidence="2">The sequence shown here is derived from an EMBL/GenBank/DDBJ whole genome shotgun (WGS) entry which is preliminary data.</text>
</comment>
<evidence type="ECO:0000313" key="2">
    <source>
        <dbReference type="EMBL" id="RNA08147.1"/>
    </source>
</evidence>
<evidence type="ECO:0000313" key="3">
    <source>
        <dbReference type="Proteomes" id="UP000276133"/>
    </source>
</evidence>